<evidence type="ECO:0000313" key="7">
    <source>
        <dbReference type="Proteomes" id="UP000295188"/>
    </source>
</evidence>
<protein>
    <submittedName>
        <fullName evidence="6">DNA-binding MarR family transcriptional regulator</fullName>
    </submittedName>
</protein>
<dbReference type="EMBL" id="SMAA01000001">
    <property type="protein sequence ID" value="TCS81851.1"/>
    <property type="molecule type" value="Genomic_DNA"/>
</dbReference>
<dbReference type="SUPFAM" id="SSF46785">
    <property type="entry name" value="Winged helix' DNA-binding domain"/>
    <property type="match status" value="1"/>
</dbReference>
<proteinExistence type="predicted"/>
<evidence type="ECO:0000313" key="6">
    <source>
        <dbReference type="EMBL" id="TCS81851.1"/>
    </source>
</evidence>
<dbReference type="Gene3D" id="1.10.10.10">
    <property type="entry name" value="Winged helix-like DNA-binding domain superfamily/Winged helix DNA-binding domain"/>
    <property type="match status" value="1"/>
</dbReference>
<dbReference type="OrthoDB" id="9808725at2"/>
<dbReference type="PRINTS" id="PR00598">
    <property type="entry name" value="HTHMARR"/>
</dbReference>
<reference evidence="6 7" key="1">
    <citation type="submission" date="2019-03" db="EMBL/GenBank/DDBJ databases">
        <title>Genomic Encyclopedia of Type Strains, Phase IV (KMG-IV): sequencing the most valuable type-strain genomes for metagenomic binning, comparative biology and taxonomic classification.</title>
        <authorList>
            <person name="Goeker M."/>
        </authorList>
    </citation>
    <scope>NUCLEOTIDE SEQUENCE [LARGE SCALE GENOMIC DNA]</scope>
    <source>
        <strain evidence="6 7">DSM 20467</strain>
    </source>
</reference>
<evidence type="ECO:0000256" key="2">
    <source>
        <dbReference type="ARBA" id="ARBA00023125"/>
    </source>
</evidence>
<keyword evidence="3" id="KW-0804">Transcription</keyword>
<name>A0A4R3KGQ6_9FIRM</name>
<dbReference type="Pfam" id="PF01047">
    <property type="entry name" value="MarR"/>
    <property type="match status" value="1"/>
</dbReference>
<keyword evidence="2 6" id="KW-0238">DNA-binding</keyword>
<accession>A0A4R3KGQ6</accession>
<feature type="domain" description="HTH marR-type" evidence="5">
    <location>
        <begin position="5"/>
        <end position="137"/>
    </location>
</feature>
<sequence length="168" mass="19397">MENKAYTLLTALHRLGRQLHRAYHHHGHNNNHYREQSHLLFLIAANNGIIQRDLAEKMDVRPSSMTEMLIKFEHAGLIKRCQDEKDQRIMHIFLTINGWASVKQSQNDDEILASSLLHGLTENDIGTMLHLTEKLSAHLNTIEKIAPENAHHPHIRRANCINQPSHHK</sequence>
<keyword evidence="7" id="KW-1185">Reference proteome</keyword>
<dbReference type="SMART" id="SM00347">
    <property type="entry name" value="HTH_MARR"/>
    <property type="match status" value="1"/>
</dbReference>
<dbReference type="InterPro" id="IPR000835">
    <property type="entry name" value="HTH_MarR-typ"/>
</dbReference>
<dbReference type="PROSITE" id="PS50995">
    <property type="entry name" value="HTH_MARR_2"/>
    <property type="match status" value="1"/>
</dbReference>
<evidence type="ECO:0000256" key="4">
    <source>
        <dbReference type="SAM" id="MobiDB-lite"/>
    </source>
</evidence>
<dbReference type="Proteomes" id="UP000295188">
    <property type="component" value="Unassembled WGS sequence"/>
</dbReference>
<dbReference type="AlphaFoldDB" id="A0A4R3KGQ6"/>
<dbReference type="InterPro" id="IPR036390">
    <property type="entry name" value="WH_DNA-bd_sf"/>
</dbReference>
<dbReference type="InterPro" id="IPR036388">
    <property type="entry name" value="WH-like_DNA-bd_sf"/>
</dbReference>
<gene>
    <name evidence="6" type="ORF">EDC37_10122</name>
</gene>
<dbReference type="PANTHER" id="PTHR42756:SF1">
    <property type="entry name" value="TRANSCRIPTIONAL REPRESSOR OF EMRAB OPERON"/>
    <property type="match status" value="1"/>
</dbReference>
<evidence type="ECO:0000256" key="1">
    <source>
        <dbReference type="ARBA" id="ARBA00023015"/>
    </source>
</evidence>
<feature type="region of interest" description="Disordered" evidence="4">
    <location>
        <begin position="149"/>
        <end position="168"/>
    </location>
</feature>
<dbReference type="RefSeq" id="WP_132546840.1">
    <property type="nucleotide sequence ID" value="NZ_SMAA01000001.1"/>
</dbReference>
<dbReference type="GO" id="GO:0003677">
    <property type="term" value="F:DNA binding"/>
    <property type="evidence" value="ECO:0007669"/>
    <property type="project" value="UniProtKB-KW"/>
</dbReference>
<comment type="caution">
    <text evidence="6">The sequence shown here is derived from an EMBL/GenBank/DDBJ whole genome shotgun (WGS) entry which is preliminary data.</text>
</comment>
<evidence type="ECO:0000256" key="3">
    <source>
        <dbReference type="ARBA" id="ARBA00023163"/>
    </source>
</evidence>
<keyword evidence="1" id="KW-0805">Transcription regulation</keyword>
<evidence type="ECO:0000259" key="5">
    <source>
        <dbReference type="PROSITE" id="PS50995"/>
    </source>
</evidence>
<dbReference type="GO" id="GO:0003700">
    <property type="term" value="F:DNA-binding transcription factor activity"/>
    <property type="evidence" value="ECO:0007669"/>
    <property type="project" value="InterPro"/>
</dbReference>
<dbReference type="PANTHER" id="PTHR42756">
    <property type="entry name" value="TRANSCRIPTIONAL REGULATOR, MARR"/>
    <property type="match status" value="1"/>
</dbReference>
<organism evidence="6 7">
    <name type="scientific">Pectinatus cerevisiiphilus</name>
    <dbReference type="NCBI Taxonomy" id="86956"/>
    <lineage>
        <taxon>Bacteria</taxon>
        <taxon>Bacillati</taxon>
        <taxon>Bacillota</taxon>
        <taxon>Negativicutes</taxon>
        <taxon>Selenomonadales</taxon>
        <taxon>Selenomonadaceae</taxon>
        <taxon>Pectinatus</taxon>
    </lineage>
</organism>